<feature type="compositionally biased region" description="Low complexity" evidence="1">
    <location>
        <begin position="426"/>
        <end position="442"/>
    </location>
</feature>
<gene>
    <name evidence="3" type="ORF">HOLleu_14971</name>
</gene>
<feature type="compositionally biased region" description="Polar residues" evidence="1">
    <location>
        <begin position="322"/>
        <end position="339"/>
    </location>
</feature>
<reference evidence="3" key="1">
    <citation type="submission" date="2021-10" db="EMBL/GenBank/DDBJ databases">
        <title>Tropical sea cucumber genome reveals ecological adaptation and Cuvierian tubules defense mechanism.</title>
        <authorList>
            <person name="Chen T."/>
        </authorList>
    </citation>
    <scope>NUCLEOTIDE SEQUENCE</scope>
    <source>
        <strain evidence="3">Nanhai2018</strain>
        <tissue evidence="3">Muscle</tissue>
    </source>
</reference>
<feature type="region of interest" description="Disordered" evidence="1">
    <location>
        <begin position="289"/>
        <end position="476"/>
    </location>
</feature>
<dbReference type="OrthoDB" id="10679107at2759"/>
<feature type="region of interest" description="Disordered" evidence="1">
    <location>
        <begin position="1"/>
        <end position="40"/>
    </location>
</feature>
<evidence type="ECO:0000259" key="2">
    <source>
        <dbReference type="Pfam" id="PF15391"/>
    </source>
</evidence>
<feature type="compositionally biased region" description="Basic and acidic residues" evidence="1">
    <location>
        <begin position="224"/>
        <end position="233"/>
    </location>
</feature>
<evidence type="ECO:0000313" key="3">
    <source>
        <dbReference type="EMBL" id="KAJ8040626.1"/>
    </source>
</evidence>
<proteinExistence type="predicted"/>
<feature type="compositionally biased region" description="Basic and acidic residues" evidence="1">
    <location>
        <begin position="105"/>
        <end position="118"/>
    </location>
</feature>
<feature type="compositionally biased region" description="Polar residues" evidence="1">
    <location>
        <begin position="182"/>
        <end position="192"/>
    </location>
</feature>
<feature type="compositionally biased region" description="Low complexity" evidence="1">
    <location>
        <begin position="133"/>
        <end position="145"/>
    </location>
</feature>
<evidence type="ECO:0000256" key="1">
    <source>
        <dbReference type="SAM" id="MobiDB-lite"/>
    </source>
</evidence>
<dbReference type="Pfam" id="PF15391">
    <property type="entry name" value="DUF4614"/>
    <property type="match status" value="1"/>
</dbReference>
<dbReference type="Proteomes" id="UP001152320">
    <property type="component" value="Chromosome 6"/>
</dbReference>
<dbReference type="PANTHER" id="PTHR22409">
    <property type="entry name" value="CHROMOSOME 19 OPEN READING FRAME 44"/>
    <property type="match status" value="1"/>
</dbReference>
<feature type="compositionally biased region" description="Polar residues" evidence="1">
    <location>
        <begin position="73"/>
        <end position="88"/>
    </location>
</feature>
<comment type="caution">
    <text evidence="3">The sequence shown here is derived from an EMBL/GenBank/DDBJ whole genome shotgun (WGS) entry which is preliminary data.</text>
</comment>
<accession>A0A9Q1C9N9</accession>
<name>A0A9Q1C9N9_HOLLE</name>
<feature type="compositionally biased region" description="Basic and acidic residues" evidence="1">
    <location>
        <begin position="146"/>
        <end position="162"/>
    </location>
</feature>
<keyword evidence="4" id="KW-1185">Reference proteome</keyword>
<feature type="compositionally biased region" description="Polar residues" evidence="1">
    <location>
        <begin position="386"/>
        <end position="416"/>
    </location>
</feature>
<organism evidence="3 4">
    <name type="scientific">Holothuria leucospilota</name>
    <name type="common">Black long sea cucumber</name>
    <name type="synonym">Mertensiothuria leucospilota</name>
    <dbReference type="NCBI Taxonomy" id="206669"/>
    <lineage>
        <taxon>Eukaryota</taxon>
        <taxon>Metazoa</taxon>
        <taxon>Echinodermata</taxon>
        <taxon>Eleutherozoa</taxon>
        <taxon>Echinozoa</taxon>
        <taxon>Holothuroidea</taxon>
        <taxon>Aspidochirotacea</taxon>
        <taxon>Aspidochirotida</taxon>
        <taxon>Holothuriidae</taxon>
        <taxon>Holothuria</taxon>
    </lineage>
</organism>
<feature type="domain" description="DUF4614" evidence="2">
    <location>
        <begin position="414"/>
        <end position="588"/>
    </location>
</feature>
<dbReference type="AlphaFoldDB" id="A0A9Q1C9N9"/>
<protein>
    <recommendedName>
        <fullName evidence="2">DUF4614 domain-containing protein</fullName>
    </recommendedName>
</protein>
<feature type="region of interest" description="Disordered" evidence="1">
    <location>
        <begin position="55"/>
        <end position="254"/>
    </location>
</feature>
<feature type="compositionally biased region" description="Polar residues" evidence="1">
    <location>
        <begin position="1"/>
        <end position="10"/>
    </location>
</feature>
<dbReference type="EMBL" id="JAIZAY010000006">
    <property type="protein sequence ID" value="KAJ8040626.1"/>
    <property type="molecule type" value="Genomic_DNA"/>
</dbReference>
<feature type="compositionally biased region" description="Polar residues" evidence="1">
    <location>
        <begin position="28"/>
        <end position="37"/>
    </location>
</feature>
<feature type="compositionally biased region" description="Basic and acidic residues" evidence="1">
    <location>
        <begin position="340"/>
        <end position="350"/>
    </location>
</feature>
<sequence length="592" mass="65577">MQRARPNTLSILERAQGQLSGKRFGKATTKQSQNIANEDNEEDELKAYLSQLQQRTTQQFKDASGDESDESYHPNNSALTKTGSQFLKSNRVAKDSLVKDSPNAFRKDGKGTSADRTHMNAIVDMASEESSDISDISDQVSSQKSLEAKPKSHRFLKERPKDQVMGTKQSPKKTAFNKPPVKTSTPSRSVKSSAFERIMSNLGSDEDDVESLIKNIESTPRSPEIIKDKKSVHSEPPPPALSAHSPERDSSREDIVDEVLSQEESEIISSIASDSSTGLPRINVLQAADLEPALEPTKVDDKKKETPSRIFTKTNKQKENNVTEIESDIQTQEIQSDIDTEIHTGTESVKEQTVASDEETEADAYSYSSIASEQSRKRSPVKSESVDSISSTSRETTASQRSQTVTESKSVSSSYTDDFDSETNQSINSKSVSSSGTLTPRPSATPTPRRPAKPKDSDKCSLTPSPTPRRSRMHRVYVKDTGVQTSNTQGDDHWLYGHTAHGRSVDVSSLLEQHRSSSIPPETLHNVAVSSVDSTSLLLHQTLKLQFQQTQQSIDKMLQVHQSLLESIQGDYTYTTLRDTQAFIQRHRESKE</sequence>
<evidence type="ECO:0000313" key="4">
    <source>
        <dbReference type="Proteomes" id="UP001152320"/>
    </source>
</evidence>
<feature type="compositionally biased region" description="Basic and acidic residues" evidence="1">
    <location>
        <begin position="245"/>
        <end position="254"/>
    </location>
</feature>
<dbReference type="InterPro" id="IPR027884">
    <property type="entry name" value="DUF4614"/>
</dbReference>
<dbReference type="InterPro" id="IPR040120">
    <property type="entry name" value="C19orf44-like"/>
</dbReference>
<feature type="compositionally biased region" description="Basic and acidic residues" evidence="1">
    <location>
        <begin position="297"/>
        <end position="307"/>
    </location>
</feature>
<dbReference type="PANTHER" id="PTHR22409:SF2">
    <property type="entry name" value="CHROMOSOME 19 OPEN READING FRAME 44"/>
    <property type="match status" value="1"/>
</dbReference>